<evidence type="ECO:0000313" key="6">
    <source>
        <dbReference type="Proteomes" id="UP001596242"/>
    </source>
</evidence>
<dbReference type="PANTHER" id="PTHR37042:SF4">
    <property type="entry name" value="OUTER MEMBRANE PROTEIN RV1973"/>
    <property type="match status" value="1"/>
</dbReference>
<keyword evidence="6" id="KW-1185">Reference proteome</keyword>
<evidence type="ECO:0000313" key="5">
    <source>
        <dbReference type="EMBL" id="MFC6060347.1"/>
    </source>
</evidence>
<evidence type="ECO:0000256" key="1">
    <source>
        <dbReference type="ARBA" id="ARBA00004370"/>
    </source>
</evidence>
<keyword evidence="4" id="KW-1133">Transmembrane helix</keyword>
<evidence type="ECO:0000256" key="4">
    <source>
        <dbReference type="SAM" id="Phobius"/>
    </source>
</evidence>
<evidence type="ECO:0000256" key="2">
    <source>
        <dbReference type="ARBA" id="ARBA00023136"/>
    </source>
</evidence>
<feature type="compositionally biased region" description="Basic residues" evidence="3">
    <location>
        <begin position="1"/>
        <end position="15"/>
    </location>
</feature>
<dbReference type="PANTHER" id="PTHR37042">
    <property type="entry name" value="OUTER MEMBRANE PROTEIN RV1973"/>
    <property type="match status" value="1"/>
</dbReference>
<feature type="transmembrane region" description="Helical" evidence="4">
    <location>
        <begin position="81"/>
        <end position="100"/>
    </location>
</feature>
<dbReference type="Proteomes" id="UP001596242">
    <property type="component" value="Unassembled WGS sequence"/>
</dbReference>
<keyword evidence="4" id="KW-0812">Transmembrane</keyword>
<reference evidence="6" key="1">
    <citation type="journal article" date="2019" name="Int. J. Syst. Evol. Microbiol.">
        <title>The Global Catalogue of Microorganisms (GCM) 10K type strain sequencing project: providing services to taxonomists for standard genome sequencing and annotation.</title>
        <authorList>
            <consortium name="The Broad Institute Genomics Platform"/>
            <consortium name="The Broad Institute Genome Sequencing Center for Infectious Disease"/>
            <person name="Wu L."/>
            <person name="Ma J."/>
        </authorList>
    </citation>
    <scope>NUCLEOTIDE SEQUENCE [LARGE SCALE GENOMIC DNA]</scope>
    <source>
        <strain evidence="6">JCM 12763</strain>
    </source>
</reference>
<sequence length="272" mass="28931">MSTTRHHINRQRRRQARETRPTPSAGTRPGTESRSGTAVLPSPAEPDTDGKTARKTPGKATGGAAGGKTPRIRRGPRRPTTTLAVLCALTLFLGGFAGWAHARAEALRDDPARSNTALTDLARTSEIKGQTSKAVEALFSYDHTDPGALEKAAKVLLTEKAVGRHDTLLADVRKRADAQKALITTTVTESAVERIDGDRARVLVYADQSSVGTAGTKPTANKAGKATKGEQGDHGDQEQRQNEGVYAGALLAVDVVHRDGRWLVSGIDTFGR</sequence>
<protein>
    <recommendedName>
        <fullName evidence="7">Mce-associated membrane protein</fullName>
    </recommendedName>
</protein>
<dbReference type="RefSeq" id="WP_386406248.1">
    <property type="nucleotide sequence ID" value="NZ_JBHSPT010000117.1"/>
</dbReference>
<name>A0ABW1MAI7_9ACTN</name>
<comment type="subcellular location">
    <subcellularLocation>
        <location evidence="1">Membrane</location>
    </subcellularLocation>
</comment>
<evidence type="ECO:0000256" key="3">
    <source>
        <dbReference type="SAM" id="MobiDB-lite"/>
    </source>
</evidence>
<accession>A0ABW1MAI7</accession>
<feature type="region of interest" description="Disordered" evidence="3">
    <location>
        <begin position="211"/>
        <end position="241"/>
    </location>
</feature>
<feature type="compositionally biased region" description="Basic and acidic residues" evidence="3">
    <location>
        <begin position="227"/>
        <end position="241"/>
    </location>
</feature>
<proteinExistence type="predicted"/>
<dbReference type="EMBL" id="JBHSPT010000117">
    <property type="protein sequence ID" value="MFC6060347.1"/>
    <property type="molecule type" value="Genomic_DNA"/>
</dbReference>
<gene>
    <name evidence="5" type="ORF">ACFP50_34600</name>
</gene>
<keyword evidence="2 4" id="KW-0472">Membrane</keyword>
<comment type="caution">
    <text evidence="5">The sequence shown here is derived from an EMBL/GenBank/DDBJ whole genome shotgun (WGS) entry which is preliminary data.</text>
</comment>
<organism evidence="5 6">
    <name type="scientific">Streptomyces pratens</name>
    <dbReference type="NCBI Taxonomy" id="887456"/>
    <lineage>
        <taxon>Bacteria</taxon>
        <taxon>Bacillati</taxon>
        <taxon>Actinomycetota</taxon>
        <taxon>Actinomycetes</taxon>
        <taxon>Kitasatosporales</taxon>
        <taxon>Streptomycetaceae</taxon>
        <taxon>Streptomyces</taxon>
    </lineage>
</organism>
<feature type="region of interest" description="Disordered" evidence="3">
    <location>
        <begin position="1"/>
        <end position="78"/>
    </location>
</feature>
<evidence type="ECO:0008006" key="7">
    <source>
        <dbReference type="Google" id="ProtNLM"/>
    </source>
</evidence>